<dbReference type="PANTHER" id="PTHR32055:SF1">
    <property type="entry name" value="INTEGRIN BETA-1-BINDING PROTEIN 1"/>
    <property type="match status" value="1"/>
</dbReference>
<dbReference type="GO" id="GO:0005856">
    <property type="term" value="C:cytoskeleton"/>
    <property type="evidence" value="ECO:0000318"/>
    <property type="project" value="GO_Central"/>
</dbReference>
<dbReference type="FunCoup" id="F6ZLG3">
    <property type="interactions" value="31"/>
</dbReference>
<reference evidence="2" key="4">
    <citation type="submission" date="2025-09" db="UniProtKB">
        <authorList>
            <consortium name="Ensembl"/>
        </authorList>
    </citation>
    <scope>IDENTIFICATION</scope>
</reference>
<reference evidence="3" key="1">
    <citation type="journal article" date="2002" name="Science">
        <title>The draft genome of Ciona intestinalis: insights into chordate and vertebrate origins.</title>
        <authorList>
            <person name="Dehal P."/>
            <person name="Satou Y."/>
            <person name="Campbell R.K."/>
            <person name="Chapman J."/>
            <person name="Degnan B."/>
            <person name="De Tomaso A."/>
            <person name="Davidson B."/>
            <person name="Di Gregorio A."/>
            <person name="Gelpke M."/>
            <person name="Goodstein D.M."/>
            <person name="Harafuji N."/>
            <person name="Hastings K.E."/>
            <person name="Ho I."/>
            <person name="Hotta K."/>
            <person name="Huang W."/>
            <person name="Kawashima T."/>
            <person name="Lemaire P."/>
            <person name="Martinez D."/>
            <person name="Meinertzhagen I.A."/>
            <person name="Necula S."/>
            <person name="Nonaka M."/>
            <person name="Putnam N."/>
            <person name="Rash S."/>
            <person name="Saiga H."/>
            <person name="Satake M."/>
            <person name="Terry A."/>
            <person name="Yamada L."/>
            <person name="Wang H.G."/>
            <person name="Awazu S."/>
            <person name="Azumi K."/>
            <person name="Boore J."/>
            <person name="Branno M."/>
            <person name="Chin-Bow S."/>
            <person name="DeSantis R."/>
            <person name="Doyle S."/>
            <person name="Francino P."/>
            <person name="Keys D.N."/>
            <person name="Haga S."/>
            <person name="Hayashi H."/>
            <person name="Hino K."/>
            <person name="Imai K.S."/>
            <person name="Inaba K."/>
            <person name="Kano S."/>
            <person name="Kobayashi K."/>
            <person name="Kobayashi M."/>
            <person name="Lee B.I."/>
            <person name="Makabe K.W."/>
            <person name="Manohar C."/>
            <person name="Matassi G."/>
            <person name="Medina M."/>
            <person name="Mochizuki Y."/>
            <person name="Mount S."/>
            <person name="Morishita T."/>
            <person name="Miura S."/>
            <person name="Nakayama A."/>
            <person name="Nishizaka S."/>
            <person name="Nomoto H."/>
            <person name="Ohta F."/>
            <person name="Oishi K."/>
            <person name="Rigoutsos I."/>
            <person name="Sano M."/>
            <person name="Sasaki A."/>
            <person name="Sasakura Y."/>
            <person name="Shoguchi E."/>
            <person name="Shin-i T."/>
            <person name="Spagnuolo A."/>
            <person name="Stainier D."/>
            <person name="Suzuki M.M."/>
            <person name="Tassy O."/>
            <person name="Takatori N."/>
            <person name="Tokuoka M."/>
            <person name="Yagi K."/>
            <person name="Yoshizaki F."/>
            <person name="Wada S."/>
            <person name="Zhang C."/>
            <person name="Hyatt P.D."/>
            <person name="Larimer F."/>
            <person name="Detter C."/>
            <person name="Doggett N."/>
            <person name="Glavina T."/>
            <person name="Hawkins T."/>
            <person name="Richardson P."/>
            <person name="Lucas S."/>
            <person name="Kohara Y."/>
            <person name="Levine M."/>
            <person name="Satoh N."/>
            <person name="Rokhsar D.S."/>
        </authorList>
    </citation>
    <scope>NUCLEOTIDE SEQUENCE [LARGE SCALE GENOMIC DNA]</scope>
</reference>
<dbReference type="AlphaFoldDB" id="F6ZLG3"/>
<dbReference type="HOGENOM" id="CLU_1547002_0_0_1"/>
<organism evidence="2 3">
    <name type="scientific">Ciona intestinalis</name>
    <name type="common">Transparent sea squirt</name>
    <name type="synonym">Ascidia intestinalis</name>
    <dbReference type="NCBI Taxonomy" id="7719"/>
    <lineage>
        <taxon>Eukaryota</taxon>
        <taxon>Metazoa</taxon>
        <taxon>Chordata</taxon>
        <taxon>Tunicata</taxon>
        <taxon>Ascidiacea</taxon>
        <taxon>Phlebobranchia</taxon>
        <taxon>Cionidae</taxon>
        <taxon>Ciona</taxon>
    </lineage>
</organism>
<proteinExistence type="predicted"/>
<feature type="compositionally biased region" description="Low complexity" evidence="1">
    <location>
        <begin position="11"/>
        <end position="28"/>
    </location>
</feature>
<name>F6ZLG3_CIOIN</name>
<dbReference type="PANTHER" id="PTHR32055">
    <property type="entry name" value="INTEGRIN BETA-1-BINDING PROTEIN 1"/>
    <property type="match status" value="1"/>
</dbReference>
<dbReference type="Proteomes" id="UP000008144">
    <property type="component" value="Chromosome 7"/>
</dbReference>
<dbReference type="GO" id="GO:0001726">
    <property type="term" value="C:ruffle"/>
    <property type="evidence" value="ECO:0000318"/>
    <property type="project" value="GO_Central"/>
</dbReference>
<protein>
    <submittedName>
        <fullName evidence="2">Uncharacterized protein</fullName>
    </submittedName>
</protein>
<dbReference type="GO" id="GO:0005178">
    <property type="term" value="F:integrin binding"/>
    <property type="evidence" value="ECO:0000318"/>
    <property type="project" value="GO_Central"/>
</dbReference>
<dbReference type="Gene3D" id="6.20.360.10">
    <property type="match status" value="1"/>
</dbReference>
<evidence type="ECO:0000313" key="2">
    <source>
        <dbReference type="Ensembl" id="ENSCINP00000022435.2"/>
    </source>
</evidence>
<accession>F6ZLG3</accession>
<dbReference type="GO" id="GO:0030027">
    <property type="term" value="C:lamellipodium"/>
    <property type="evidence" value="ECO:0000318"/>
    <property type="project" value="GO_Central"/>
</dbReference>
<dbReference type="EMBL" id="EAAA01002517">
    <property type="status" value="NOT_ANNOTATED_CDS"/>
    <property type="molecule type" value="Genomic_DNA"/>
</dbReference>
<dbReference type="GO" id="GO:0071944">
    <property type="term" value="C:cell periphery"/>
    <property type="evidence" value="ECO:0000318"/>
    <property type="project" value="GO_Central"/>
</dbReference>
<evidence type="ECO:0000313" key="3">
    <source>
        <dbReference type="Proteomes" id="UP000008144"/>
    </source>
</evidence>
<dbReference type="Pfam" id="PF10480">
    <property type="entry name" value="ICAP-1_inte_bdg"/>
    <property type="match status" value="1"/>
</dbReference>
<dbReference type="InterPro" id="IPR019517">
    <property type="entry name" value="Integrin-bd_ICAP-1"/>
</dbReference>
<keyword evidence="3" id="KW-1185">Reference proteome</keyword>
<reference evidence="2" key="2">
    <citation type="journal article" date="2008" name="Genome Biol.">
        <title>Improved genome assembly and evidence-based global gene model set for the chordate Ciona intestinalis: new insight into intron and operon populations.</title>
        <authorList>
            <person name="Satou Y."/>
            <person name="Mineta K."/>
            <person name="Ogasawara M."/>
            <person name="Sasakura Y."/>
            <person name="Shoguchi E."/>
            <person name="Ueno K."/>
            <person name="Yamada L."/>
            <person name="Matsumoto J."/>
            <person name="Wasserscheid J."/>
            <person name="Dewar K."/>
            <person name="Wiley G.B."/>
            <person name="Macmil S.L."/>
            <person name="Roe B.A."/>
            <person name="Zeller R.W."/>
            <person name="Hastings K.E."/>
            <person name="Lemaire P."/>
            <person name="Lindquist E."/>
            <person name="Endo T."/>
            <person name="Hotta K."/>
            <person name="Inaba K."/>
        </authorList>
    </citation>
    <scope>NUCLEOTIDE SEQUENCE [LARGE SCALE GENOMIC DNA]</scope>
    <source>
        <strain evidence="2">wild type</strain>
    </source>
</reference>
<dbReference type="GO" id="GO:1900025">
    <property type="term" value="P:negative regulation of substrate adhesion-dependent cell spreading"/>
    <property type="evidence" value="ECO:0000318"/>
    <property type="project" value="GO_Central"/>
</dbReference>
<dbReference type="InParanoid" id="F6ZLG3"/>
<feature type="compositionally biased region" description="Low complexity" evidence="1">
    <location>
        <begin position="53"/>
        <end position="74"/>
    </location>
</feature>
<dbReference type="Ensembl" id="ENSCINT00000022681.2">
    <property type="protein sequence ID" value="ENSCINP00000022435.2"/>
    <property type="gene ID" value="ENSCING00000011834.2"/>
</dbReference>
<dbReference type="GeneTree" id="ENSGT00390000003990"/>
<reference evidence="2" key="3">
    <citation type="submission" date="2025-08" db="UniProtKB">
        <authorList>
            <consortium name="Ensembl"/>
        </authorList>
    </citation>
    <scope>IDENTIFICATION</scope>
</reference>
<feature type="region of interest" description="Disordered" evidence="1">
    <location>
        <begin position="1"/>
        <end position="74"/>
    </location>
</feature>
<evidence type="ECO:0000256" key="1">
    <source>
        <dbReference type="SAM" id="MobiDB-lite"/>
    </source>
</evidence>
<feature type="compositionally biased region" description="Basic and acidic residues" evidence="1">
    <location>
        <begin position="29"/>
        <end position="38"/>
    </location>
</feature>
<dbReference type="GO" id="GO:0051895">
    <property type="term" value="P:negative regulation of focal adhesion assembly"/>
    <property type="evidence" value="ECO:0000318"/>
    <property type="project" value="GO_Central"/>
</dbReference>
<dbReference type="OMA" id="EEEFIMV"/>
<sequence length="173" mass="18455">MPIFHRQTKPSSSGDGSDRSVSVSSSRSKSFDSSEDLSHSSSVSTPEFEMKQSGTGSFSSTRSSIPDSPLLSSPASEYSVKVLGVLDNIEGQGDGPLEVINAIDIAQSEEKIPFFAIGEDVFVSISMNGFQVTDNNQRFLGQKITRCFSHVLASVLSSSPMVTDESGEDDESS</sequence>